<dbReference type="SUPFAM" id="SSF69322">
    <property type="entry name" value="Tricorn protease domain 2"/>
    <property type="match status" value="1"/>
</dbReference>
<accession>A0ABR3ZWI3</accession>
<evidence type="ECO:0000259" key="1">
    <source>
        <dbReference type="Pfam" id="PF10433"/>
    </source>
</evidence>
<name>A0ABR3ZWI3_9LECA</name>
<protein>
    <recommendedName>
        <fullName evidence="1">RSE1/DDB1/CPSF1 first beta-propeller domain-containing protein</fullName>
    </recommendedName>
</protein>
<evidence type="ECO:0000313" key="3">
    <source>
        <dbReference type="Proteomes" id="UP001590950"/>
    </source>
</evidence>
<evidence type="ECO:0000313" key="2">
    <source>
        <dbReference type="EMBL" id="KAL2037987.1"/>
    </source>
</evidence>
<sequence length="1402" mass="157829">MSLQTNVFENGRWVTRNIDPYQARAQNTEPLRKAKTEPSSLRLAKEPSLGLVTQTLVRSPVIKWILPARVRHPDRNDVLFITADSVTIKEAHGNYTLQEVATKNDFDSHIKSARIFGMPRKLTDEDKYAAARRDDRIMWESHHVHRKPEDDLYFDENKRTLPPQIAVLALESNKLVFLCAANGSSDHPLFLCSQQELPAAPSPLEKLGEHIAVDPKSRAMAVAAQEGRVYAYTLKSMAQMRQELAETSEFKPIKEERLLPDVPVGGSILKMEFLHPSRNDESQIILLLIVSRKGKTRMLWYEWNSAATLRNSQLKAASQILPQDEQLPLLLIPLKAFSAFMVVCEKRITLYRDILTGTPSRWIQQLEDVRDPEEPGSSGRPPLWVQWARPMRAITSTFTIDMDGIYLCREDGIIQWLTLNHVDDHMLDSTHNPGRLGVNVDTAFAILDVGPNTVDVLVNGGDMGEGGVWRSSPRQYLERHTILANWTPLNDFITISHSAEPLNTAGSATISHYASRVKQQTFACTGRGRQGSITELRYGYEASAEYETLNIADAVSSGVLGLWAFHGFYGEARQQNKGRERFKDTAYVLISCPTRTYLLRMPRKPDQELIQDLGHAYNPSEYDPEVVNEDLGLDYNTRTVAARATLKGFIQVTESSIRATSLPVPQDRLVKLEDQEDVKPDQGLMYKGSRARYCFDFEHSRVVTACIHVTVEEISILVALQQAGKFHLQLGHLNAGYKPATTMSLQSQPSCLLLRSVGPRLLAFIGTLEKELRVFVTDSDGSDLQAIGHYEFQEPFAICDSLAIITSNNDSQGQITYTVVCGLRNGSLYTLYLGADYPHPLSLCEKLQIGHTSVTVMPDETRKNRAIVHCEKVLCILEYPPDSKPPAAVHRVWITDRDSPDLQTGSLSVITQAVDSWLPESAPGFAAGLLFCIDRDLLRSVLIDSKPQPKMVPRRLTVGGSPIKVIYSAHLRKLIVLYTKATMNSPRLINGQRSTPGKRVLLPRVAFQELEHMPTPQPDPDAMEVDEEHKLEPNDVLMDSERKPGERFLGITEWFPRVGGNEYHMLVMNTMLTRANNAIGRLLFFAICPGAGGPPKLSLKKKIELESPVYTVVAYPDGKSIVYCSGNELCISRLDLGPSGIKWQPPLKVAMRSPARHLSIVEPLIYVSSTRESLAVFRYETERIVYQYGDQSARDGIHHTHIPEHSLVLASDTTNTVVGLWQPPERRVDNAMSTVFEAVLPESITKLRRISRPLWHGKTATDGEDESIIGSSANGTVTQFDILERGWKLLRFIQNMAERNPLVCPFASRQPYKRHIEPPAARPHFRHIDGDILHRVLQRGAENCLRDMLNVEPDLESHTDFDTVEDRWERFKELASEVVDVKGENWLADVVQWVRYRLRSAL</sequence>
<feature type="domain" description="RSE1/DDB1/CPSF1 first beta-propeller" evidence="1">
    <location>
        <begin position="61"/>
        <end position="472"/>
    </location>
</feature>
<dbReference type="Gene3D" id="2.130.10.10">
    <property type="entry name" value="YVTN repeat-like/Quinoprotein amine dehydrogenase"/>
    <property type="match status" value="3"/>
</dbReference>
<dbReference type="Pfam" id="PF10433">
    <property type="entry name" value="Beta-prop_RSE1_1st"/>
    <property type="match status" value="1"/>
</dbReference>
<keyword evidence="3" id="KW-1185">Reference proteome</keyword>
<dbReference type="InterPro" id="IPR050358">
    <property type="entry name" value="RSE1/DDB1/CFT1"/>
</dbReference>
<dbReference type="PANTHER" id="PTHR10644">
    <property type="entry name" value="DNA REPAIR/RNA PROCESSING CPSF FAMILY"/>
    <property type="match status" value="1"/>
</dbReference>
<comment type="caution">
    <text evidence="2">The sequence shown here is derived from an EMBL/GenBank/DDBJ whole genome shotgun (WGS) entry which is preliminary data.</text>
</comment>
<reference evidence="2 3" key="1">
    <citation type="submission" date="2024-09" db="EMBL/GenBank/DDBJ databases">
        <title>Rethinking Asexuality: The Enigmatic Case of Functional Sexual Genes in Lepraria (Stereocaulaceae).</title>
        <authorList>
            <person name="Doellman M."/>
            <person name="Sun Y."/>
            <person name="Barcenas-Pena A."/>
            <person name="Lumbsch H.T."/>
            <person name="Grewe F."/>
        </authorList>
    </citation>
    <scope>NUCLEOTIDE SEQUENCE [LARGE SCALE GENOMIC DNA]</scope>
    <source>
        <strain evidence="2 3">Mercado 3170</strain>
    </source>
</reference>
<dbReference type="InterPro" id="IPR015943">
    <property type="entry name" value="WD40/YVTN_repeat-like_dom_sf"/>
</dbReference>
<organism evidence="2 3">
    <name type="scientific">Stereocaulon virgatum</name>
    <dbReference type="NCBI Taxonomy" id="373712"/>
    <lineage>
        <taxon>Eukaryota</taxon>
        <taxon>Fungi</taxon>
        <taxon>Dikarya</taxon>
        <taxon>Ascomycota</taxon>
        <taxon>Pezizomycotina</taxon>
        <taxon>Lecanoromycetes</taxon>
        <taxon>OSLEUM clade</taxon>
        <taxon>Lecanoromycetidae</taxon>
        <taxon>Lecanorales</taxon>
        <taxon>Lecanorineae</taxon>
        <taxon>Stereocaulaceae</taxon>
        <taxon>Stereocaulon</taxon>
    </lineage>
</organism>
<dbReference type="InterPro" id="IPR018846">
    <property type="entry name" value="Beta-prop_RSE1/DDB1/CPSF1_1st"/>
</dbReference>
<dbReference type="Proteomes" id="UP001590950">
    <property type="component" value="Unassembled WGS sequence"/>
</dbReference>
<proteinExistence type="predicted"/>
<dbReference type="EMBL" id="JBEFKJ010000035">
    <property type="protein sequence ID" value="KAL2037987.1"/>
    <property type="molecule type" value="Genomic_DNA"/>
</dbReference>
<gene>
    <name evidence="2" type="ORF">N7G274_009206</name>
</gene>